<evidence type="ECO:0000256" key="3">
    <source>
        <dbReference type="ARBA" id="ARBA00004496"/>
    </source>
</evidence>
<keyword evidence="8 16" id="KW-0808">Transferase</keyword>
<keyword evidence="13 16" id="KW-0173">Coenzyme A biosynthesis</keyword>
<dbReference type="EMBL" id="AP024110">
    <property type="protein sequence ID" value="BCM25694.1"/>
    <property type="molecule type" value="Genomic_DNA"/>
</dbReference>
<keyword evidence="9 16" id="KW-0547">Nucleotide-binding</keyword>
<feature type="binding site" evidence="16">
    <location>
        <position position="184"/>
    </location>
    <ligand>
        <name>substrate</name>
    </ligand>
</feature>
<dbReference type="GO" id="GO:0005524">
    <property type="term" value="F:ATP binding"/>
    <property type="evidence" value="ECO:0007669"/>
    <property type="project" value="UniProtKB-UniRule"/>
</dbReference>
<accession>A0A8D5JX20</accession>
<dbReference type="PANTHER" id="PTHR34265">
    <property type="entry name" value="TYPE III PANTOTHENATE KINASE"/>
    <property type="match status" value="1"/>
</dbReference>
<dbReference type="GO" id="GO:0004594">
    <property type="term" value="F:pantothenate kinase activity"/>
    <property type="evidence" value="ECO:0007669"/>
    <property type="project" value="UniProtKB-UniRule"/>
</dbReference>
<dbReference type="SUPFAM" id="SSF53067">
    <property type="entry name" value="Actin-like ATPase domain"/>
    <property type="match status" value="2"/>
</dbReference>
<dbReference type="PANTHER" id="PTHR34265:SF1">
    <property type="entry name" value="TYPE III PANTOTHENATE KINASE"/>
    <property type="match status" value="1"/>
</dbReference>
<evidence type="ECO:0000256" key="7">
    <source>
        <dbReference type="ARBA" id="ARBA00022490"/>
    </source>
</evidence>
<comment type="similarity">
    <text evidence="14 16">Belongs to the type III pantothenate kinase family.</text>
</comment>
<proteinExistence type="inferred from homology"/>
<evidence type="ECO:0000256" key="6">
    <source>
        <dbReference type="ARBA" id="ARBA00012102"/>
    </source>
</evidence>
<dbReference type="HAMAP" id="MF_01274">
    <property type="entry name" value="Pantothen_kinase_3"/>
    <property type="match status" value="1"/>
</dbReference>
<feature type="binding site" evidence="16">
    <location>
        <begin position="6"/>
        <end position="13"/>
    </location>
    <ligand>
        <name>ATP</name>
        <dbReference type="ChEBI" id="CHEBI:30616"/>
    </ligand>
</feature>
<dbReference type="GO" id="GO:0015937">
    <property type="term" value="P:coenzyme A biosynthetic process"/>
    <property type="evidence" value="ECO:0007669"/>
    <property type="project" value="UniProtKB-UniRule"/>
</dbReference>
<dbReference type="NCBIfam" id="TIGR00671">
    <property type="entry name" value="baf"/>
    <property type="match status" value="1"/>
</dbReference>
<evidence type="ECO:0000256" key="12">
    <source>
        <dbReference type="ARBA" id="ARBA00022958"/>
    </source>
</evidence>
<organism evidence="17 18">
    <name type="scientific">Methyloradius palustris</name>
    <dbReference type="NCBI Taxonomy" id="2778876"/>
    <lineage>
        <taxon>Bacteria</taxon>
        <taxon>Pseudomonadati</taxon>
        <taxon>Pseudomonadota</taxon>
        <taxon>Betaproteobacteria</taxon>
        <taxon>Nitrosomonadales</taxon>
        <taxon>Methylophilaceae</taxon>
        <taxon>Methyloradius</taxon>
    </lineage>
</organism>
<evidence type="ECO:0000256" key="8">
    <source>
        <dbReference type="ARBA" id="ARBA00022679"/>
    </source>
</evidence>
<comment type="subcellular location">
    <subcellularLocation>
        <location evidence="3 16">Cytoplasm</location>
    </subcellularLocation>
</comment>
<comment type="caution">
    <text evidence="16">Lacks conserved residue(s) required for the propagation of feature annotation.</text>
</comment>
<keyword evidence="11 16" id="KW-0067">ATP-binding</keyword>
<dbReference type="Proteomes" id="UP000826722">
    <property type="component" value="Chromosome"/>
</dbReference>
<evidence type="ECO:0000256" key="5">
    <source>
        <dbReference type="ARBA" id="ARBA00011738"/>
    </source>
</evidence>
<dbReference type="EC" id="2.7.1.33" evidence="6 16"/>
<dbReference type="Gene3D" id="3.30.420.40">
    <property type="match status" value="2"/>
</dbReference>
<evidence type="ECO:0000256" key="9">
    <source>
        <dbReference type="ARBA" id="ARBA00022741"/>
    </source>
</evidence>
<reference evidence="17" key="1">
    <citation type="journal article" date="2021" name="Arch. Microbiol.">
        <title>Methyloradius palustris gen. nov., sp. nov., a methanol-oxidizing bacterium isolated from snow.</title>
        <authorList>
            <person name="Miyadera T."/>
            <person name="Kojima H."/>
            <person name="Fukui M."/>
        </authorList>
    </citation>
    <scope>NUCLEOTIDE SEQUENCE</scope>
    <source>
        <strain evidence="17">Zm11</strain>
    </source>
</reference>
<feature type="binding site" evidence="16">
    <location>
        <begin position="102"/>
        <end position="105"/>
    </location>
    <ligand>
        <name>substrate</name>
    </ligand>
</feature>
<evidence type="ECO:0000256" key="15">
    <source>
        <dbReference type="ARBA" id="ARBA00040883"/>
    </source>
</evidence>
<comment type="cofactor">
    <cofactor evidence="2">
        <name>K(+)</name>
        <dbReference type="ChEBI" id="CHEBI:29103"/>
    </cofactor>
</comment>
<dbReference type="UniPathway" id="UPA00241">
    <property type="reaction ID" value="UER00352"/>
</dbReference>
<feature type="binding site" evidence="16">
    <location>
        <position position="95"/>
    </location>
    <ligand>
        <name>substrate</name>
    </ligand>
</feature>
<evidence type="ECO:0000256" key="1">
    <source>
        <dbReference type="ARBA" id="ARBA00001206"/>
    </source>
</evidence>
<protein>
    <recommendedName>
        <fullName evidence="15 16">Type III pantothenate kinase</fullName>
        <ecNumber evidence="6 16">2.7.1.33</ecNumber>
    </recommendedName>
    <alternativeName>
        <fullName evidence="16">PanK-III</fullName>
    </alternativeName>
    <alternativeName>
        <fullName evidence="16">Pantothenic acid kinase</fullName>
    </alternativeName>
</protein>
<feature type="binding site" evidence="16">
    <location>
        <position position="127"/>
    </location>
    <ligand>
        <name>ATP</name>
        <dbReference type="ChEBI" id="CHEBI:30616"/>
    </ligand>
</feature>
<evidence type="ECO:0000256" key="13">
    <source>
        <dbReference type="ARBA" id="ARBA00022993"/>
    </source>
</evidence>
<dbReference type="RefSeq" id="WP_221763755.1">
    <property type="nucleotide sequence ID" value="NZ_AP024110.1"/>
</dbReference>
<dbReference type="CDD" id="cd24015">
    <property type="entry name" value="ASKHA_NBD_PanK-III"/>
    <property type="match status" value="1"/>
</dbReference>
<evidence type="ECO:0000256" key="4">
    <source>
        <dbReference type="ARBA" id="ARBA00005225"/>
    </source>
</evidence>
<evidence type="ECO:0000256" key="16">
    <source>
        <dbReference type="HAMAP-Rule" id="MF_01274"/>
    </source>
</evidence>
<evidence type="ECO:0000313" key="18">
    <source>
        <dbReference type="Proteomes" id="UP000826722"/>
    </source>
</evidence>
<dbReference type="AlphaFoldDB" id="A0A8D5JX20"/>
<dbReference type="KEGG" id="mpau:ZMTM_19530"/>
<evidence type="ECO:0000256" key="14">
    <source>
        <dbReference type="ARBA" id="ARBA00038036"/>
    </source>
</evidence>
<dbReference type="Pfam" id="PF03309">
    <property type="entry name" value="Pan_kinase"/>
    <property type="match status" value="1"/>
</dbReference>
<comment type="catalytic activity">
    <reaction evidence="1 16">
        <text>(R)-pantothenate + ATP = (R)-4'-phosphopantothenate + ADP + H(+)</text>
        <dbReference type="Rhea" id="RHEA:16373"/>
        <dbReference type="ChEBI" id="CHEBI:10986"/>
        <dbReference type="ChEBI" id="CHEBI:15378"/>
        <dbReference type="ChEBI" id="CHEBI:29032"/>
        <dbReference type="ChEBI" id="CHEBI:30616"/>
        <dbReference type="ChEBI" id="CHEBI:456216"/>
        <dbReference type="EC" id="2.7.1.33"/>
    </reaction>
</comment>
<keyword evidence="10 16" id="KW-0418">Kinase</keyword>
<dbReference type="InterPro" id="IPR004619">
    <property type="entry name" value="Type_III_PanK"/>
</dbReference>
<name>A0A8D5JX20_9PROT</name>
<evidence type="ECO:0000256" key="11">
    <source>
        <dbReference type="ARBA" id="ARBA00022840"/>
    </source>
</evidence>
<comment type="pathway">
    <text evidence="4 16">Cofactor biosynthesis; coenzyme A biosynthesis; CoA from (R)-pantothenate: step 1/5.</text>
</comment>
<comment type="cofactor">
    <cofactor evidence="16">
        <name>NH4(+)</name>
        <dbReference type="ChEBI" id="CHEBI:28938"/>
    </cofactor>
    <cofactor evidence="16">
        <name>K(+)</name>
        <dbReference type="ChEBI" id="CHEBI:29103"/>
    </cofactor>
    <text evidence="16">A monovalent cation. Ammonium or potassium.</text>
</comment>
<evidence type="ECO:0000313" key="17">
    <source>
        <dbReference type="EMBL" id="BCM25694.1"/>
    </source>
</evidence>
<dbReference type="InterPro" id="IPR043129">
    <property type="entry name" value="ATPase_NBD"/>
</dbReference>
<sequence length="266" mass="28798">MILAIDAGNTRTKWGVFDAQGAMQSNGVWLNSELMQYENLMACIPHEWQACKQAVISNVAGTRLATVIKAKLAQLSISQCWVVPTKQAANLLNRYESPEKLGSDRWLAMIAVRHDYVLPALVINAGTALTLDALDIDKTMQGVFLGGLILPGLHLMQQSLLEKAADLSTLDVQSGDLQRFPLNTHSAIYSGALSAMAGAVKSMYNKLEQHVGLAPLCIVSGGDAAILIECLQSELLIDAKQLVLAEHLVLKGLYFLERSFAEGLPV</sequence>
<comment type="subunit">
    <text evidence="5 16">Homodimer.</text>
</comment>
<keyword evidence="7 16" id="KW-0963">Cytoplasm</keyword>
<keyword evidence="12 16" id="KW-0630">Potassium</keyword>
<comment type="function">
    <text evidence="16">Catalyzes the phosphorylation of pantothenate (Pan), the first step in CoA biosynthesis.</text>
</comment>
<dbReference type="GO" id="GO:0005737">
    <property type="term" value="C:cytoplasm"/>
    <property type="evidence" value="ECO:0007669"/>
    <property type="project" value="UniProtKB-SubCell"/>
</dbReference>
<keyword evidence="18" id="KW-1185">Reference proteome</keyword>
<evidence type="ECO:0000256" key="10">
    <source>
        <dbReference type="ARBA" id="ARBA00022777"/>
    </source>
</evidence>
<evidence type="ECO:0000256" key="2">
    <source>
        <dbReference type="ARBA" id="ARBA00001958"/>
    </source>
</evidence>
<gene>
    <name evidence="16" type="primary">coaX</name>
    <name evidence="17" type="ORF">ZMTM_19530</name>
</gene>
<feature type="active site" description="Proton acceptor" evidence="16">
    <location>
        <position position="104"/>
    </location>
</feature>